<dbReference type="AlphaFoldDB" id="K0B4K6"/>
<dbReference type="PATRIC" id="fig|1128398.3.peg.2561"/>
<dbReference type="KEGG" id="cad:Curi_c24860"/>
<sequence>MIIFGWGKRTTKQYGESGQDYCNHCANLGSWSYNRYRTWFTLFFIPVIPYQNMYVKECNICGNYVPLSKEEFFSELENCKEAPCTSNGKDVHNDGLTEVQRNYRRQMAELRKEK</sequence>
<dbReference type="RefSeq" id="WP_014968615.1">
    <property type="nucleotide sequence ID" value="NC_018664.1"/>
</dbReference>
<keyword evidence="3" id="KW-1185">Reference proteome</keyword>
<dbReference type="Proteomes" id="UP000006094">
    <property type="component" value="Chromosome"/>
</dbReference>
<dbReference type="OrthoDB" id="166721at2"/>
<dbReference type="eggNOG" id="ENOG50331JM">
    <property type="taxonomic scope" value="Bacteria"/>
</dbReference>
<name>K0B4K6_GOTA9</name>
<dbReference type="PANTHER" id="PTHR28139">
    <property type="entry name" value="UPF0768 PROTEIN YBL029C-A"/>
    <property type="match status" value="1"/>
</dbReference>
<evidence type="ECO:0000313" key="2">
    <source>
        <dbReference type="EMBL" id="AFS79481.1"/>
    </source>
</evidence>
<dbReference type="EMBL" id="CP003326">
    <property type="protein sequence ID" value="AFS79481.1"/>
    <property type="molecule type" value="Genomic_DNA"/>
</dbReference>
<dbReference type="PANTHER" id="PTHR28139:SF1">
    <property type="entry name" value="UPF0768 PROTEIN YBL029C-A"/>
    <property type="match status" value="1"/>
</dbReference>
<proteinExistence type="predicted"/>
<organism evidence="2 3">
    <name type="scientific">Gottschalkia acidurici (strain ATCC 7906 / DSM 604 / BCRC 14475 / CIP 104303 / KCTC 5404 / NCIMB 10678 / 9a)</name>
    <name type="common">Clostridium acidurici</name>
    <dbReference type="NCBI Taxonomy" id="1128398"/>
    <lineage>
        <taxon>Bacteria</taxon>
        <taxon>Bacillati</taxon>
        <taxon>Bacillota</taxon>
        <taxon>Tissierellia</taxon>
        <taxon>Tissierellales</taxon>
        <taxon>Gottschalkiaceae</taxon>
        <taxon>Gottschalkia</taxon>
    </lineage>
</organism>
<gene>
    <name evidence="2" type="ordered locus">Curi_c24860</name>
</gene>
<dbReference type="HOGENOM" id="CLU_143354_0_0_9"/>
<accession>K0B4K6</accession>
<protein>
    <recommendedName>
        <fullName evidence="1">Zinc-ribbon 15 domain-containing protein</fullName>
    </recommendedName>
</protein>
<dbReference type="InterPro" id="IPR031493">
    <property type="entry name" value="Zinc_ribbon_15"/>
</dbReference>
<reference evidence="2 3" key="1">
    <citation type="journal article" date="2012" name="PLoS ONE">
        <title>The purine-utilizing bacterium Clostridium acidurici 9a: a genome-guided metabolic reconsideration.</title>
        <authorList>
            <person name="Hartwich K."/>
            <person name="Poehlein A."/>
            <person name="Daniel R."/>
        </authorList>
    </citation>
    <scope>NUCLEOTIDE SEQUENCE [LARGE SCALE GENOMIC DNA]</scope>
    <source>
        <strain evidence="3">ATCC 7906 / DSM 604 / BCRC 14475 / CIP 104303 / KCTC 5404 / NCIMB 10678 / 9a</strain>
    </source>
</reference>
<evidence type="ECO:0000259" key="1">
    <source>
        <dbReference type="Pfam" id="PF17032"/>
    </source>
</evidence>
<dbReference type="STRING" id="1128398.Curi_c24860"/>
<dbReference type="Pfam" id="PF17032">
    <property type="entry name" value="Zn_ribbon_15"/>
    <property type="match status" value="1"/>
</dbReference>
<evidence type="ECO:0000313" key="3">
    <source>
        <dbReference type="Proteomes" id="UP000006094"/>
    </source>
</evidence>
<feature type="domain" description="Zinc-ribbon 15" evidence="1">
    <location>
        <begin position="21"/>
        <end position="82"/>
    </location>
</feature>